<dbReference type="GO" id="GO:0035091">
    <property type="term" value="F:phosphatidylinositol binding"/>
    <property type="evidence" value="ECO:0007669"/>
    <property type="project" value="TreeGrafter"/>
</dbReference>
<dbReference type="InterPro" id="IPR001666">
    <property type="entry name" value="PI_transfer"/>
</dbReference>
<accession>A0A4P9XQS3</accession>
<proteinExistence type="predicted"/>
<dbReference type="GO" id="GO:0071944">
    <property type="term" value="C:cell periphery"/>
    <property type="evidence" value="ECO:0007669"/>
    <property type="project" value="UniProtKB-ARBA"/>
</dbReference>
<dbReference type="InterPro" id="IPR023393">
    <property type="entry name" value="START-like_dom_sf"/>
</dbReference>
<dbReference type="STRING" id="78915.A0A4P9XQS3"/>
<evidence type="ECO:0000313" key="2">
    <source>
        <dbReference type="EMBL" id="RKP08404.1"/>
    </source>
</evidence>
<dbReference type="Proteomes" id="UP000271241">
    <property type="component" value="Unassembled WGS sequence"/>
</dbReference>
<evidence type="ECO:0000313" key="3">
    <source>
        <dbReference type="Proteomes" id="UP000271241"/>
    </source>
</evidence>
<gene>
    <name evidence="2" type="ORF">THASP1DRAFT_34681</name>
</gene>
<dbReference type="AlphaFoldDB" id="A0A4P9XQS3"/>
<dbReference type="Gene3D" id="3.30.530.20">
    <property type="match status" value="1"/>
</dbReference>
<dbReference type="OrthoDB" id="18453at2759"/>
<dbReference type="GO" id="GO:0008525">
    <property type="term" value="F:phosphatidylcholine transporter activity"/>
    <property type="evidence" value="ECO:0007669"/>
    <property type="project" value="TreeGrafter"/>
</dbReference>
<protein>
    <recommendedName>
        <fullName evidence="1">Phosphatidylinositol transfer protein N-terminal domain-containing protein</fullName>
    </recommendedName>
</protein>
<dbReference type="GO" id="GO:0008526">
    <property type="term" value="F:phosphatidylinositol transfer activity"/>
    <property type="evidence" value="ECO:0007669"/>
    <property type="project" value="TreeGrafter"/>
</dbReference>
<evidence type="ECO:0000259" key="1">
    <source>
        <dbReference type="Pfam" id="PF02121"/>
    </source>
</evidence>
<dbReference type="EMBL" id="KZ992606">
    <property type="protein sequence ID" value="RKP08404.1"/>
    <property type="molecule type" value="Genomic_DNA"/>
</dbReference>
<sequence length="259" mass="30220">MLLKEYRVVMNCTEEEYQVAQLYAVAEQSKEETGDGDGVEVRKNEPYENEFGKGQYTYKVYHLTNKVPGWVRSFAPKGSLELYEEAWNGYPYCKTGNNGYMKENFELTIETMHVGNSRGEIDNALKLSEEELKMREVTIIDIANDKVDKKDYRADEDPSLYTSEKTGRGPLKGDWIPTVEPVMTCYKVVRIKFVWRLLQNKVEAFIASTVRSLFTNFSRKLFCWTDKWYGMTMEDIRALEEKTKHELDEKRKQNAEKAS</sequence>
<feature type="domain" description="Phosphatidylinositol transfer protein N-terminal" evidence="1">
    <location>
        <begin position="1"/>
        <end position="244"/>
    </location>
</feature>
<dbReference type="GO" id="GO:0031210">
    <property type="term" value="F:phosphatidylcholine binding"/>
    <property type="evidence" value="ECO:0007669"/>
    <property type="project" value="TreeGrafter"/>
</dbReference>
<dbReference type="PANTHER" id="PTHR10658:SF11">
    <property type="entry name" value="VIBRATOR, ISOFORM B"/>
    <property type="match status" value="1"/>
</dbReference>
<dbReference type="GO" id="GO:0005737">
    <property type="term" value="C:cytoplasm"/>
    <property type="evidence" value="ECO:0007669"/>
    <property type="project" value="UniProtKB-ARBA"/>
</dbReference>
<name>A0A4P9XQS3_9FUNG</name>
<keyword evidence="3" id="KW-1185">Reference proteome</keyword>
<dbReference type="SUPFAM" id="SSF55961">
    <property type="entry name" value="Bet v1-like"/>
    <property type="match status" value="1"/>
</dbReference>
<dbReference type="PANTHER" id="PTHR10658">
    <property type="entry name" value="PHOSPHATIDYLINOSITOL TRANSFER PROTEIN"/>
    <property type="match status" value="1"/>
</dbReference>
<dbReference type="Pfam" id="PF02121">
    <property type="entry name" value="IP_trans"/>
    <property type="match status" value="1"/>
</dbReference>
<dbReference type="InterPro" id="IPR055261">
    <property type="entry name" value="PI_transfer_N"/>
</dbReference>
<dbReference type="FunFam" id="3.30.530.20:FF:000028">
    <property type="entry name" value="Phosphatidylinositol transfer protein 5"/>
    <property type="match status" value="1"/>
</dbReference>
<organism evidence="2 3">
    <name type="scientific">Thamnocephalis sphaerospora</name>
    <dbReference type="NCBI Taxonomy" id="78915"/>
    <lineage>
        <taxon>Eukaryota</taxon>
        <taxon>Fungi</taxon>
        <taxon>Fungi incertae sedis</taxon>
        <taxon>Zoopagomycota</taxon>
        <taxon>Zoopagomycotina</taxon>
        <taxon>Zoopagomycetes</taxon>
        <taxon>Zoopagales</taxon>
        <taxon>Sigmoideomycetaceae</taxon>
        <taxon>Thamnocephalis</taxon>
    </lineage>
</organism>
<reference evidence="3" key="1">
    <citation type="journal article" date="2018" name="Nat. Microbiol.">
        <title>Leveraging single-cell genomics to expand the fungal tree of life.</title>
        <authorList>
            <person name="Ahrendt S.R."/>
            <person name="Quandt C.A."/>
            <person name="Ciobanu D."/>
            <person name="Clum A."/>
            <person name="Salamov A."/>
            <person name="Andreopoulos B."/>
            <person name="Cheng J.F."/>
            <person name="Woyke T."/>
            <person name="Pelin A."/>
            <person name="Henrissat B."/>
            <person name="Reynolds N.K."/>
            <person name="Benny G.L."/>
            <person name="Smith M.E."/>
            <person name="James T.Y."/>
            <person name="Grigoriev I.V."/>
        </authorList>
    </citation>
    <scope>NUCLEOTIDE SEQUENCE [LARGE SCALE GENOMIC DNA]</scope>
    <source>
        <strain evidence="3">RSA 1356</strain>
    </source>
</reference>
<dbReference type="PRINTS" id="PR00391">
    <property type="entry name" value="PITRANSFER"/>
</dbReference>